<comment type="caution">
    <text evidence="3">The sequence shown here is derived from an EMBL/GenBank/DDBJ whole genome shotgun (WGS) entry which is preliminary data.</text>
</comment>
<dbReference type="PANTHER" id="PTHR22168:SF8">
    <property type="entry name" value="TRANSMEMBRANE PROTEIN 26"/>
    <property type="match status" value="1"/>
</dbReference>
<sequence>MAASASAATNENRRRHITTPPEEQRRLVNVKTSVDIDGTHVLISVGRAILARLLFIVHSLTTIWHTVSIEGRDGVWGFALLSLLIVFEGSYTIIMRAGDERKWFCTSLLLYIVATAPPIWLLETKMCEWRREFELLGESKVRIGGPEEELQLQLLEQLLLVVLIIGRWLLPKGDISREQLSQILLAYLAISSDIVEFFDVFKEKAVYNNVGVQQIVLAAWTLSLLQFPFVLTVSRARKMRVAITKTYEELILPRRPPNFWEVRLYLMLQYGLVTYTMIFFTCKNALIIALQTYRAFILLNDRYIHPRPPDLDMLDTHSYHARDHPKRPVGHQRKRKSKRVKSEERQHLYSPRREGKRERREMDILEETIA</sequence>
<feature type="transmembrane region" description="Helical" evidence="2">
    <location>
        <begin position="49"/>
        <end position="69"/>
    </location>
</feature>
<feature type="compositionally biased region" description="Basic and acidic residues" evidence="1">
    <location>
        <begin position="340"/>
        <end position="363"/>
    </location>
</feature>
<feature type="compositionally biased region" description="Basic residues" evidence="1">
    <location>
        <begin position="323"/>
        <end position="339"/>
    </location>
</feature>
<organism evidence="3 4">
    <name type="scientific">Ancylostoma caninum</name>
    <name type="common">Dog hookworm</name>
    <dbReference type="NCBI Taxonomy" id="29170"/>
    <lineage>
        <taxon>Eukaryota</taxon>
        <taxon>Metazoa</taxon>
        <taxon>Ecdysozoa</taxon>
        <taxon>Nematoda</taxon>
        <taxon>Chromadorea</taxon>
        <taxon>Rhabditida</taxon>
        <taxon>Rhabditina</taxon>
        <taxon>Rhabditomorpha</taxon>
        <taxon>Strongyloidea</taxon>
        <taxon>Ancylostomatidae</taxon>
        <taxon>Ancylostomatinae</taxon>
        <taxon>Ancylostoma</taxon>
    </lineage>
</organism>
<evidence type="ECO:0000313" key="3">
    <source>
        <dbReference type="EMBL" id="RCN50342.1"/>
    </source>
</evidence>
<feature type="transmembrane region" description="Helical" evidence="2">
    <location>
        <begin position="75"/>
        <end position="94"/>
    </location>
</feature>
<evidence type="ECO:0000256" key="2">
    <source>
        <dbReference type="SAM" id="Phobius"/>
    </source>
</evidence>
<dbReference type="Proteomes" id="UP000252519">
    <property type="component" value="Unassembled WGS sequence"/>
</dbReference>
<feature type="region of interest" description="Disordered" evidence="1">
    <location>
        <begin position="1"/>
        <end position="22"/>
    </location>
</feature>
<evidence type="ECO:0008006" key="5">
    <source>
        <dbReference type="Google" id="ProtNLM"/>
    </source>
</evidence>
<keyword evidence="2" id="KW-1133">Transmembrane helix</keyword>
<dbReference type="InterPro" id="IPR019169">
    <property type="entry name" value="Transmembrane_26"/>
</dbReference>
<evidence type="ECO:0000313" key="4">
    <source>
        <dbReference type="Proteomes" id="UP000252519"/>
    </source>
</evidence>
<keyword evidence="4" id="KW-1185">Reference proteome</keyword>
<accession>A0A368H143</accession>
<feature type="transmembrane region" description="Helical" evidence="2">
    <location>
        <begin position="103"/>
        <end position="122"/>
    </location>
</feature>
<evidence type="ECO:0000256" key="1">
    <source>
        <dbReference type="SAM" id="MobiDB-lite"/>
    </source>
</evidence>
<feature type="compositionally biased region" description="Polar residues" evidence="1">
    <location>
        <begin position="1"/>
        <end position="10"/>
    </location>
</feature>
<dbReference type="AlphaFoldDB" id="A0A368H143"/>
<dbReference type="PANTHER" id="PTHR22168">
    <property type="entry name" value="TMEM26 PROTEIN"/>
    <property type="match status" value="1"/>
</dbReference>
<name>A0A368H143_ANCCA</name>
<feature type="transmembrane region" description="Helical" evidence="2">
    <location>
        <begin position="213"/>
        <end position="233"/>
    </location>
</feature>
<feature type="region of interest" description="Disordered" evidence="1">
    <location>
        <begin position="315"/>
        <end position="370"/>
    </location>
</feature>
<gene>
    <name evidence="3" type="ORF">ANCCAN_03564</name>
</gene>
<reference evidence="3 4" key="1">
    <citation type="submission" date="2014-10" db="EMBL/GenBank/DDBJ databases">
        <title>Draft genome of the hookworm Ancylostoma caninum.</title>
        <authorList>
            <person name="Mitreva M."/>
        </authorList>
    </citation>
    <scope>NUCLEOTIDE SEQUENCE [LARGE SCALE GENOMIC DNA]</scope>
    <source>
        <strain evidence="3 4">Baltimore</strain>
    </source>
</reference>
<keyword evidence="2" id="KW-0472">Membrane</keyword>
<dbReference type="EMBL" id="JOJR01000024">
    <property type="protein sequence ID" value="RCN50342.1"/>
    <property type="molecule type" value="Genomic_DNA"/>
</dbReference>
<dbReference type="OrthoDB" id="10042902at2759"/>
<keyword evidence="2" id="KW-0812">Transmembrane</keyword>
<protein>
    <recommendedName>
        <fullName evidence="5">Transmembrane protein 26</fullName>
    </recommendedName>
</protein>
<dbReference type="Pfam" id="PF09772">
    <property type="entry name" value="Tmem26"/>
    <property type="match status" value="1"/>
</dbReference>
<dbReference type="STRING" id="29170.A0A368H143"/>
<proteinExistence type="predicted"/>